<keyword evidence="6" id="KW-0677">Repeat</keyword>
<evidence type="ECO:0000259" key="12">
    <source>
        <dbReference type="PROSITE" id="PS50104"/>
    </source>
</evidence>
<feature type="chain" id="PRO_5040334660" description="TIR domain-containing protein" evidence="11">
    <location>
        <begin position="18"/>
        <end position="1003"/>
    </location>
</feature>
<feature type="transmembrane region" description="Helical" evidence="10">
    <location>
        <begin position="783"/>
        <end position="804"/>
    </location>
</feature>
<feature type="signal peptide" evidence="11">
    <location>
        <begin position="1"/>
        <end position="17"/>
    </location>
</feature>
<evidence type="ECO:0000256" key="7">
    <source>
        <dbReference type="ARBA" id="ARBA00022989"/>
    </source>
</evidence>
<evidence type="ECO:0000256" key="2">
    <source>
        <dbReference type="ARBA" id="ARBA00009634"/>
    </source>
</evidence>
<dbReference type="Pfam" id="PF13306">
    <property type="entry name" value="LRR_5"/>
    <property type="match status" value="1"/>
</dbReference>
<dbReference type="InterPro" id="IPR001611">
    <property type="entry name" value="Leu-rich_rpt"/>
</dbReference>
<dbReference type="PANTHER" id="PTHR24366">
    <property type="entry name" value="IG(IMMUNOGLOBULIN) AND LRR(LEUCINE RICH REPEAT) DOMAINS"/>
    <property type="match status" value="1"/>
</dbReference>
<evidence type="ECO:0000313" key="13">
    <source>
        <dbReference type="EMBL" id="CAH4033290.1"/>
    </source>
</evidence>
<evidence type="ECO:0000256" key="8">
    <source>
        <dbReference type="ARBA" id="ARBA00023136"/>
    </source>
</evidence>
<dbReference type="SMART" id="SM00082">
    <property type="entry name" value="LRRCT"/>
    <property type="match status" value="2"/>
</dbReference>
<dbReference type="Proteomes" id="UP001152562">
    <property type="component" value="Unassembled WGS sequence"/>
</dbReference>
<proteinExistence type="inferred from homology"/>
<evidence type="ECO:0000256" key="4">
    <source>
        <dbReference type="ARBA" id="ARBA00022692"/>
    </source>
</evidence>
<dbReference type="SMART" id="SM00255">
    <property type="entry name" value="TIR"/>
    <property type="match status" value="1"/>
</dbReference>
<keyword evidence="4 10" id="KW-0812">Transmembrane</keyword>
<comment type="subcellular location">
    <subcellularLocation>
        <location evidence="1">Membrane</location>
        <topology evidence="1">Single-pass type I membrane protein</topology>
    </subcellularLocation>
</comment>
<feature type="domain" description="TIR" evidence="12">
    <location>
        <begin position="828"/>
        <end position="961"/>
    </location>
</feature>
<dbReference type="GO" id="GO:0016020">
    <property type="term" value="C:membrane"/>
    <property type="evidence" value="ECO:0007669"/>
    <property type="project" value="UniProtKB-SubCell"/>
</dbReference>
<keyword evidence="14" id="KW-1185">Reference proteome</keyword>
<dbReference type="Pfam" id="PF13855">
    <property type="entry name" value="LRR_8"/>
    <property type="match status" value="2"/>
</dbReference>
<evidence type="ECO:0000313" key="14">
    <source>
        <dbReference type="Proteomes" id="UP001152562"/>
    </source>
</evidence>
<dbReference type="PANTHER" id="PTHR24366:SF96">
    <property type="entry name" value="LEUCINE RICH REPEAT CONTAINING 53"/>
    <property type="match status" value="1"/>
</dbReference>
<dbReference type="InterPro" id="IPR035897">
    <property type="entry name" value="Toll_tir_struct_dom_sf"/>
</dbReference>
<comment type="similarity">
    <text evidence="2">Belongs to the Toll-like receptor family.</text>
</comment>
<dbReference type="Pfam" id="PF13516">
    <property type="entry name" value="LRR_6"/>
    <property type="match status" value="1"/>
</dbReference>
<dbReference type="GO" id="GO:0007165">
    <property type="term" value="P:signal transduction"/>
    <property type="evidence" value="ECO:0007669"/>
    <property type="project" value="InterPro"/>
</dbReference>
<dbReference type="Gene3D" id="3.80.10.10">
    <property type="entry name" value="Ribonuclease Inhibitor"/>
    <property type="match status" value="3"/>
</dbReference>
<dbReference type="SMART" id="SM00369">
    <property type="entry name" value="LRR_TYP"/>
    <property type="match status" value="10"/>
</dbReference>
<dbReference type="PROSITE" id="PS51450">
    <property type="entry name" value="LRR"/>
    <property type="match status" value="5"/>
</dbReference>
<evidence type="ECO:0000256" key="3">
    <source>
        <dbReference type="ARBA" id="ARBA00022614"/>
    </source>
</evidence>
<dbReference type="SMART" id="SM00365">
    <property type="entry name" value="LRR_SD22"/>
    <property type="match status" value="7"/>
</dbReference>
<evidence type="ECO:0000256" key="11">
    <source>
        <dbReference type="SAM" id="SignalP"/>
    </source>
</evidence>
<keyword evidence="9" id="KW-0675">Receptor</keyword>
<sequence>MICLSLLLVLLGSSSHGQSLNNTALDIQYPLGYEPTALTWIKPNGCAVQSVPGKVEVTCSLPAGEVVVKVSANSVSLRCEDKTFICKELTEVRSHISKRSASPNIRLLVIENCVLPDEELSCVLDAVVGAKDAKVLMFEDLKSNITQRHLAGLKEVTNFQIRGCHNTIEMPYDALSTLPNLTRVLIQYAALHLTNETGAILTIKHLTLLDIKLNSMIPDGAFKRTPFLSDLMIIGQKPSLEIDEHAFDDLPHLVNISLNSNNLRSLPERVFSKNRLLESIELYDNSLETLHPSVFSGLSRLTEVKMFSNSQNVLFQAQDGLFSNLPSLKLVDIHDTRLSDVPENLFSNSTNIKKLFMSACDIKTLPEKLFLNLNLESLDLSFNEIEELPSKVFNGQDKLMKLNLSRNKIKVLPDGLFIYLMSLKILDMRENNIEDLNDYVFEDLLSLQELYLNKNQITRLRHGTFNPLRHLKVLSLARNSIVQYSEGILNLLDLHSLDLSYNRITTVYDVWFPLVFLQDLNLSHNSITELDRINFDNRTRVDLRYNKITYVDLILQPEISTESLAASLPDLLLDYNPFDCNCSLYAFINLTSNKSVTRIHINDAKCSKPSELSDHKLTDLSVDMLTCDYPFCPDGCSCTERIAMKKVEFTCTSLPEFQELSRSSPDTVLRLESYTHINGLPPYVKLLNVSGLNITDFEPVLFNPIEIDLSDNALIAAPQLLHENVTLNLLNNPLKCDCEHKDGLRLLKRFNKKLKYYAKLTCENGDYIETKDIDQICSLKSQVTYSLVALAAVCLVGVAIFLTYRNVVIIRIILRKYGFQLYTDLGDYEYDAFISFAQEDVAIVEDIVKKLESGSQPLKLCVHSRNWIPGEMIVDQIERSVERSRWTIIVLSHSFIKSYWAKIEYLTAHSKSKLLVLILDDVHESESLSPEIKLYIKSTTYTHYSNPYAVERLRDAVLRQPKWPELVGKKKDGEKGVKKEGKFRGALDVQINVDGQLVNQGRL</sequence>
<keyword evidence="3" id="KW-0433">Leucine-rich repeat</keyword>
<dbReference type="SUPFAM" id="SSF52200">
    <property type="entry name" value="Toll/Interleukin receptor TIR domain"/>
    <property type="match status" value="1"/>
</dbReference>
<dbReference type="Pfam" id="PF13676">
    <property type="entry name" value="TIR_2"/>
    <property type="match status" value="1"/>
</dbReference>
<dbReference type="InterPro" id="IPR000483">
    <property type="entry name" value="Cys-rich_flank_reg_C"/>
</dbReference>
<dbReference type="Gene3D" id="3.40.50.10140">
    <property type="entry name" value="Toll/interleukin-1 receptor homology (TIR) domain"/>
    <property type="match status" value="1"/>
</dbReference>
<evidence type="ECO:0000256" key="1">
    <source>
        <dbReference type="ARBA" id="ARBA00004479"/>
    </source>
</evidence>
<evidence type="ECO:0000256" key="5">
    <source>
        <dbReference type="ARBA" id="ARBA00022729"/>
    </source>
</evidence>
<comment type="caution">
    <text evidence="13">The sequence shown here is derived from an EMBL/GenBank/DDBJ whole genome shotgun (WGS) entry which is preliminary data.</text>
</comment>
<dbReference type="InterPro" id="IPR003591">
    <property type="entry name" value="Leu-rich_rpt_typical-subtyp"/>
</dbReference>
<dbReference type="PROSITE" id="PS50104">
    <property type="entry name" value="TIR"/>
    <property type="match status" value="1"/>
</dbReference>
<protein>
    <recommendedName>
        <fullName evidence="12">TIR domain-containing protein</fullName>
    </recommendedName>
</protein>
<dbReference type="FunFam" id="3.80.10.10:FF:001164">
    <property type="entry name" value="GH01279p"/>
    <property type="match status" value="1"/>
</dbReference>
<evidence type="ECO:0000256" key="9">
    <source>
        <dbReference type="ARBA" id="ARBA00023170"/>
    </source>
</evidence>
<dbReference type="AlphaFoldDB" id="A0A9P0TM05"/>
<evidence type="ECO:0000256" key="6">
    <source>
        <dbReference type="ARBA" id="ARBA00022737"/>
    </source>
</evidence>
<keyword evidence="7 10" id="KW-1133">Transmembrane helix</keyword>
<reference evidence="13" key="1">
    <citation type="submission" date="2022-05" db="EMBL/GenBank/DDBJ databases">
        <authorList>
            <person name="Okamura Y."/>
        </authorList>
    </citation>
    <scope>NUCLEOTIDE SEQUENCE</scope>
</reference>
<keyword evidence="8 10" id="KW-0472">Membrane</keyword>
<dbReference type="InterPro" id="IPR000157">
    <property type="entry name" value="TIR_dom"/>
</dbReference>
<organism evidence="13 14">
    <name type="scientific">Pieris brassicae</name>
    <name type="common">White butterfly</name>
    <name type="synonym">Large white butterfly</name>
    <dbReference type="NCBI Taxonomy" id="7116"/>
    <lineage>
        <taxon>Eukaryota</taxon>
        <taxon>Metazoa</taxon>
        <taxon>Ecdysozoa</taxon>
        <taxon>Arthropoda</taxon>
        <taxon>Hexapoda</taxon>
        <taxon>Insecta</taxon>
        <taxon>Pterygota</taxon>
        <taxon>Neoptera</taxon>
        <taxon>Endopterygota</taxon>
        <taxon>Lepidoptera</taxon>
        <taxon>Glossata</taxon>
        <taxon>Ditrysia</taxon>
        <taxon>Papilionoidea</taxon>
        <taxon>Pieridae</taxon>
        <taxon>Pierinae</taxon>
        <taxon>Pieris</taxon>
    </lineage>
</organism>
<gene>
    <name evidence="13" type="ORF">PIBRA_LOCUS9592</name>
</gene>
<name>A0A9P0TM05_PIEBR</name>
<dbReference type="GO" id="GO:0071944">
    <property type="term" value="C:cell periphery"/>
    <property type="evidence" value="ECO:0007669"/>
    <property type="project" value="UniProtKB-ARBA"/>
</dbReference>
<dbReference type="EMBL" id="CALOZG010000029">
    <property type="protein sequence ID" value="CAH4033290.1"/>
    <property type="molecule type" value="Genomic_DNA"/>
</dbReference>
<dbReference type="InterPro" id="IPR032675">
    <property type="entry name" value="LRR_dom_sf"/>
</dbReference>
<keyword evidence="5 11" id="KW-0732">Signal</keyword>
<accession>A0A9P0TM05</accession>
<dbReference type="SUPFAM" id="SSF52058">
    <property type="entry name" value="L domain-like"/>
    <property type="match status" value="2"/>
</dbReference>
<dbReference type="InterPro" id="IPR026906">
    <property type="entry name" value="LRR_5"/>
</dbReference>
<evidence type="ECO:0000256" key="10">
    <source>
        <dbReference type="SAM" id="Phobius"/>
    </source>
</evidence>